<dbReference type="Pfam" id="PF01997">
    <property type="entry name" value="Translin"/>
    <property type="match status" value="1"/>
</dbReference>
<dbReference type="SUPFAM" id="SSF74784">
    <property type="entry name" value="Translin"/>
    <property type="match status" value="1"/>
</dbReference>
<dbReference type="GO" id="GO:0016787">
    <property type="term" value="F:hydrolase activity"/>
    <property type="evidence" value="ECO:0007669"/>
    <property type="project" value="UniProtKB-KW"/>
</dbReference>
<evidence type="ECO:0000256" key="14">
    <source>
        <dbReference type="ARBA" id="ARBA00025410"/>
    </source>
</evidence>
<dbReference type="CDD" id="cd14819">
    <property type="entry name" value="Translin"/>
    <property type="match status" value="1"/>
</dbReference>
<organism evidence="17 18">
    <name type="scientific">Littorina saxatilis</name>
    <dbReference type="NCBI Taxonomy" id="31220"/>
    <lineage>
        <taxon>Eukaryota</taxon>
        <taxon>Metazoa</taxon>
        <taxon>Spiralia</taxon>
        <taxon>Lophotrochozoa</taxon>
        <taxon>Mollusca</taxon>
        <taxon>Gastropoda</taxon>
        <taxon>Caenogastropoda</taxon>
        <taxon>Littorinimorpha</taxon>
        <taxon>Littorinoidea</taxon>
        <taxon>Littorinidae</taxon>
        <taxon>Littorina</taxon>
    </lineage>
</organism>
<evidence type="ECO:0000256" key="16">
    <source>
        <dbReference type="PIRSR" id="PIRSR602848-1"/>
    </source>
</evidence>
<evidence type="ECO:0000256" key="15">
    <source>
        <dbReference type="ARBA" id="ARBA00030513"/>
    </source>
</evidence>
<dbReference type="Proteomes" id="UP001374579">
    <property type="component" value="Unassembled WGS sequence"/>
</dbReference>
<dbReference type="GO" id="GO:0005737">
    <property type="term" value="C:cytoplasm"/>
    <property type="evidence" value="ECO:0007669"/>
    <property type="project" value="UniProtKB-SubCell"/>
</dbReference>
<dbReference type="GO" id="GO:0004519">
    <property type="term" value="F:endonuclease activity"/>
    <property type="evidence" value="ECO:0007669"/>
    <property type="project" value="UniProtKB-KW"/>
</dbReference>
<dbReference type="InterPro" id="IPR002848">
    <property type="entry name" value="Translin_fam"/>
</dbReference>
<keyword evidence="11" id="KW-0238">DNA-binding</keyword>
<keyword evidence="12" id="KW-0539">Nucleus</keyword>
<comment type="function">
    <text evidence="13">DNA-binding protein that specifically recognizes consensus sequences at the breakpoint junctions in chromosomal translocations, mostly involving immunoglobulin (Ig)/T-cell receptor gene segments. Seems to recognize single-stranded DNA ends generated by staggered breaks occurring at recombination hot spots.</text>
</comment>
<dbReference type="GO" id="GO:0043565">
    <property type="term" value="F:sequence-specific DNA binding"/>
    <property type="evidence" value="ECO:0007669"/>
    <property type="project" value="InterPro"/>
</dbReference>
<evidence type="ECO:0000256" key="10">
    <source>
        <dbReference type="ARBA" id="ARBA00022884"/>
    </source>
</evidence>
<sequence>MTTAAVFSDFQQYLDADHELKEEIRTVVREVEQTAREIQTIMQAIHQAAATEHVLSVCEKSEPQFAKAKEQFSELAKKIPDNQYYRFNDMWRFVIQRMAYLAALKVYLREDRLISQKETADMLGVKAGREDGFHLDLDDFLMGLLTMASELSRFAVNAVVSGDPGRPVRVSKFLSELDSGFRLLNLKNDMLRKRFDSLKYSVQKVEGVVYDLTIRSLVPAGGGDVPSKD</sequence>
<accession>A0AAN9G2Z2</accession>
<dbReference type="GO" id="GO:0016070">
    <property type="term" value="P:RNA metabolic process"/>
    <property type="evidence" value="ECO:0007669"/>
    <property type="project" value="InterPro"/>
</dbReference>
<protein>
    <recommendedName>
        <fullName evidence="5">Translin</fullName>
    </recommendedName>
    <alternativeName>
        <fullName evidence="15">Component 3 of promoter of RISC</fullName>
    </alternativeName>
</protein>
<keyword evidence="16" id="KW-0460">Magnesium</keyword>
<dbReference type="InterPro" id="IPR016068">
    <property type="entry name" value="Translin_N"/>
</dbReference>
<keyword evidence="10" id="KW-0694">RNA-binding</keyword>
<evidence type="ECO:0000256" key="3">
    <source>
        <dbReference type="ARBA" id="ARBA00005902"/>
    </source>
</evidence>
<dbReference type="FunFam" id="1.20.58.200:FF:000002">
    <property type="entry name" value="Putative translin"/>
    <property type="match status" value="1"/>
</dbReference>
<evidence type="ECO:0000256" key="13">
    <source>
        <dbReference type="ARBA" id="ARBA00025374"/>
    </source>
</evidence>
<dbReference type="Gene3D" id="1.20.58.190">
    <property type="entry name" value="Translin, domain 1"/>
    <property type="match status" value="1"/>
</dbReference>
<dbReference type="PANTHER" id="PTHR10741">
    <property type="entry name" value="TRANSLIN AND TRANSLIN ASSOCIATED PROTEIN X"/>
    <property type="match status" value="1"/>
</dbReference>
<dbReference type="AlphaFoldDB" id="A0AAN9G2Z2"/>
<evidence type="ECO:0000313" key="17">
    <source>
        <dbReference type="EMBL" id="KAK7092974.1"/>
    </source>
</evidence>
<evidence type="ECO:0000256" key="12">
    <source>
        <dbReference type="ARBA" id="ARBA00023242"/>
    </source>
</evidence>
<dbReference type="InterPro" id="IPR016069">
    <property type="entry name" value="Translin_C"/>
</dbReference>
<dbReference type="Gene3D" id="1.20.58.200">
    <property type="entry name" value="Translin, domain 2"/>
    <property type="match status" value="1"/>
</dbReference>
<comment type="subunit">
    <text evidence="4">Ring-shaped heterooctamer of six TSN and two TSNAX subunits, DNA/RNA binding occurs inside the ring.</text>
</comment>
<keyword evidence="7" id="KW-0540">Nuclease</keyword>
<keyword evidence="8" id="KW-0255">Endonuclease</keyword>
<evidence type="ECO:0000256" key="1">
    <source>
        <dbReference type="ARBA" id="ARBA00004123"/>
    </source>
</evidence>
<evidence type="ECO:0000313" key="18">
    <source>
        <dbReference type="Proteomes" id="UP001374579"/>
    </source>
</evidence>
<keyword evidence="9" id="KW-0378">Hydrolase</keyword>
<comment type="subcellular location">
    <subcellularLocation>
        <location evidence="2">Cytoplasm</location>
    </subcellularLocation>
    <subcellularLocation>
        <location evidence="1">Nucleus</location>
    </subcellularLocation>
</comment>
<dbReference type="EMBL" id="JBAMIC010000021">
    <property type="protein sequence ID" value="KAK7092974.1"/>
    <property type="molecule type" value="Genomic_DNA"/>
</dbReference>
<evidence type="ECO:0000256" key="4">
    <source>
        <dbReference type="ARBA" id="ARBA00011685"/>
    </source>
</evidence>
<gene>
    <name evidence="17" type="ORF">V1264_008641</name>
</gene>
<feature type="binding site" evidence="16">
    <location>
        <position position="150"/>
    </location>
    <ligand>
        <name>Mg(2+)</name>
        <dbReference type="ChEBI" id="CHEBI:18420"/>
    </ligand>
</feature>
<keyword evidence="6" id="KW-0963">Cytoplasm</keyword>
<dbReference type="FunFam" id="1.20.58.190:FF:000001">
    <property type="entry name" value="Translin"/>
    <property type="match status" value="1"/>
</dbReference>
<evidence type="ECO:0000256" key="7">
    <source>
        <dbReference type="ARBA" id="ARBA00022722"/>
    </source>
</evidence>
<evidence type="ECO:0000256" key="6">
    <source>
        <dbReference type="ARBA" id="ARBA00022490"/>
    </source>
</evidence>
<keyword evidence="18" id="KW-1185">Reference proteome</keyword>
<dbReference type="InterPro" id="IPR036081">
    <property type="entry name" value="Translin_sf"/>
</dbReference>
<dbReference type="GO" id="GO:0003723">
    <property type="term" value="F:RNA binding"/>
    <property type="evidence" value="ECO:0007669"/>
    <property type="project" value="UniProtKB-KW"/>
</dbReference>
<dbReference type="GO" id="GO:0005634">
    <property type="term" value="C:nucleus"/>
    <property type="evidence" value="ECO:0007669"/>
    <property type="project" value="UniProtKB-SubCell"/>
</dbReference>
<evidence type="ECO:0000256" key="2">
    <source>
        <dbReference type="ARBA" id="ARBA00004496"/>
    </source>
</evidence>
<comment type="caution">
    <text evidence="17">The sequence shown here is derived from an EMBL/GenBank/DDBJ whole genome shotgun (WGS) entry which is preliminary data.</text>
</comment>
<evidence type="ECO:0000256" key="9">
    <source>
        <dbReference type="ARBA" id="ARBA00022801"/>
    </source>
</evidence>
<evidence type="ECO:0000256" key="8">
    <source>
        <dbReference type="ARBA" id="ARBA00022759"/>
    </source>
</evidence>
<evidence type="ECO:0000256" key="11">
    <source>
        <dbReference type="ARBA" id="ARBA00023125"/>
    </source>
</evidence>
<evidence type="ECO:0000256" key="5">
    <source>
        <dbReference type="ARBA" id="ARBA00022196"/>
    </source>
</evidence>
<comment type="similarity">
    <text evidence="3">Belongs to the translin family.</text>
</comment>
<dbReference type="GO" id="GO:0046872">
    <property type="term" value="F:metal ion binding"/>
    <property type="evidence" value="ECO:0007669"/>
    <property type="project" value="UniProtKB-KW"/>
</dbReference>
<name>A0AAN9G2Z2_9CAEN</name>
<reference evidence="17 18" key="1">
    <citation type="submission" date="2024-02" db="EMBL/GenBank/DDBJ databases">
        <title>Chromosome-scale genome assembly of the rough periwinkle Littorina saxatilis.</title>
        <authorList>
            <person name="De Jode A."/>
            <person name="Faria R."/>
            <person name="Formenti G."/>
            <person name="Sims Y."/>
            <person name="Smith T.P."/>
            <person name="Tracey A."/>
            <person name="Wood J.M.D."/>
            <person name="Zagrodzka Z.B."/>
            <person name="Johannesson K."/>
            <person name="Butlin R.K."/>
            <person name="Leder E.H."/>
        </authorList>
    </citation>
    <scope>NUCLEOTIDE SEQUENCE [LARGE SCALE GENOMIC DNA]</scope>
    <source>
        <strain evidence="17">Snail1</strain>
        <tissue evidence="17">Muscle</tissue>
    </source>
</reference>
<proteinExistence type="inferred from homology"/>
<dbReference type="InterPro" id="IPR033956">
    <property type="entry name" value="Translin"/>
</dbReference>
<comment type="function">
    <text evidence="14">Exhibits both single-stranded and double-stranded endoribonuclease activity. May act as an activator of RNA-induced silencing complex (RISC) by facilitating endonucleolytic cleavage of the siRNA passenger strand.</text>
</comment>
<keyword evidence="16" id="KW-0479">Metal-binding</keyword>
<dbReference type="GO" id="GO:0003697">
    <property type="term" value="F:single-stranded DNA binding"/>
    <property type="evidence" value="ECO:0007669"/>
    <property type="project" value="InterPro"/>
</dbReference>